<feature type="compositionally biased region" description="Low complexity" evidence="7">
    <location>
        <begin position="338"/>
        <end position="348"/>
    </location>
</feature>
<dbReference type="Pfam" id="PF00595">
    <property type="entry name" value="PDZ"/>
    <property type="match status" value="1"/>
</dbReference>
<dbReference type="CDD" id="cd09360">
    <property type="entry name" value="LIM_ALP_like"/>
    <property type="match status" value="1"/>
</dbReference>
<evidence type="ECO:0000256" key="5">
    <source>
        <dbReference type="ARBA" id="ARBA00023038"/>
    </source>
</evidence>
<keyword evidence="5 6" id="KW-0440">LIM domain</keyword>
<feature type="region of interest" description="Disordered" evidence="7">
    <location>
        <begin position="325"/>
        <end position="348"/>
    </location>
</feature>
<dbReference type="Proteomes" id="UP000667349">
    <property type="component" value="Unassembled WGS sequence"/>
</dbReference>
<proteinExistence type="predicted"/>
<dbReference type="SUPFAM" id="SSF57716">
    <property type="entry name" value="Glucocorticoid receptor-like (DNA-binding domain)"/>
    <property type="match status" value="5"/>
</dbReference>
<evidence type="ECO:0000313" key="10">
    <source>
        <dbReference type="EMBL" id="KAG5312267.1"/>
    </source>
</evidence>
<sequence length="1802" mass="199537">MAQLISVKLSRFDGSPWGFRLQGGKDFGTPLIVQKVNSGSPAEAAGLKAGDAVIRVNTTDMYNLRHKDAQDVIVKAGNNFEITVQRGGSTWKPHVTPATTSLPSPMHTAPAGNITPVTKTSLAVKKQDGPLIGSGHNFSPKPFLNGTGDGPIKSIVNKQYNSPVGIYSEETIAETLSAQAEVLAGGVLGVNFKKNEKNYNAENSEVFKMVQEADKEPKTPEPAEPNVVSGVITPSSPALAGLRPVQAPETKPQTPSTPQTSLPPGQNICAECERLIVTEFYSSVSHAVGGRATSPRSPTPLFHAMGGGGSAPADSRHFVWRDESYGKNREPQPQKQESSAGSGSSTPGGVVCSNCDRVIVGVFVRIKDKNLHVECFKCSTCGTSLKNVGYYNINNKLYCDIHAKLVARQNAPAGLVPLTIPPGGKAPASTISAALASAPLSPPLSNHGSSPQPFSACNRTSPESGFQHTWRSTSNTNGCIKNGECNGESKTFTSTITIQTGGTEPTTRFGTPPVDSPSLRSVQAPTSNNLVGPKPFGGSSGGFSSNLSPTPTLNSGSNILPRPQSQTVTETSNSETYERSYYHEVVENTKDQSSRSGSVRSRRSLLWPPPKSIEDITYPTASPLYINPNPILDKRCYQIKEKRASIEACERALSRRTERHRSESIDREVERVLRENGHQHETDVMERLSCPGQPVYRRIELWDTNRTSRSDMTTSRPSSTDSVRRSLTPTRIVQPIPKPWTATVSSGGTNLYQQSYAISAQQEQPAGQIYKKFTQREVCRERISGGKEHREEQRAYRTEICRKEQICPKPPLPTPKQEPAETVKEIDTEVTNLRGDEMDEGEVSKGIQGEHDLITETAEETVDGMHTKQSATFEKTVERISSPMEKYNIPMIEKAEDKMESQCFARRTEKYIDRKVEDTTERTVEKSAEMVTSAIDAQQMLEKAKQEEEERKKKEEEEERRKEEEERRKREEEEQRRQEEEEKRKREEEEKNKKHVTFSAEDEEIEEVREQPLGRTVVREERITESDGSTPGRCKITKETYEEITEEVLVQERVRKRGAVEDERRKSLREQVEVHQSLRDQQAPERRNVVARYGQQSQETMESCKKKVQFLKETETGPKPLSDTPVKNSTPKEWKSEMVNALTTASDRPYTPLNATSSVKELYTEETIYLDHRCRPKTPPPKKEIRPISPFQQALTIAPERSYTPLSREIGPEDQQIATRSQTPSLQLQNGEYCPPLGILYGKESTTGESYAREQIYMKKEVKESRPRPLPTPPPDYRLRDSSASPAARPQSEILKSSKSFTACLKKPDAIPAYQKNLVAMKKGPVEGQPFIPSRTPTPTPRRSKSPAQGPPEPPACYVKTRAPRIREDPPPSKRGGVHFPSRKTISYHVEEDTDSGHRKQEYSASRTVNYDEKETSSLKAGPTEALYAQFQETRCMTSEETSEQKNIATHVKKALQVLEDYEKCQQKEILPVASPPQKPKPSTCAINKVSHTKPTLSCPMISSAPVRPTYSSSTEVRHVRYETPSPKPCPETGVTVLPCKAYSNQGIKAGIVVVPCDDSQTCSRSGICVTATKDQSGVCVSPSFGTGIGGLGSAGSKTGSFAGSSAPKRGRGILNQAVGAGSRIPLCAHCNSYVRGPFITALGQIWCPDHFVCVNAQCRRPLQDIGFVEEKGQLYCEYCFEKFIAPTCNKCNNKIKGDCLNAIGKHFHPECFNCAYCGKLFGNSPFFLEEGLPYCEADWNELFTTKCFACGFPVEVGDRWVEALNNNYHSQCFNCTMCKKNLEGQSFYAKGGRPFCKNHAR</sequence>
<dbReference type="FunFam" id="2.10.110.10:FF:000069">
    <property type="entry name" value="Uncharacterized protein, isoform Z"/>
    <property type="match status" value="1"/>
</dbReference>
<dbReference type="CDD" id="cd09455">
    <property type="entry name" value="LIM1_Enigma_like_1"/>
    <property type="match status" value="1"/>
</dbReference>
<dbReference type="InterPro" id="IPR031847">
    <property type="entry name" value="PDLI1-4/Zasp-like_mid"/>
</dbReference>
<evidence type="ECO:0000256" key="2">
    <source>
        <dbReference type="ARBA" id="ARBA00022490"/>
    </source>
</evidence>
<feature type="non-terminal residue" evidence="10">
    <location>
        <position position="1"/>
    </location>
</feature>
<dbReference type="GO" id="GO:0046872">
    <property type="term" value="F:metal ion binding"/>
    <property type="evidence" value="ECO:0007669"/>
    <property type="project" value="UniProtKB-KW"/>
</dbReference>
<keyword evidence="3 6" id="KW-0479">Metal-binding</keyword>
<evidence type="ECO:0000256" key="3">
    <source>
        <dbReference type="ARBA" id="ARBA00022723"/>
    </source>
</evidence>
<feature type="compositionally biased region" description="Polar residues" evidence="7">
    <location>
        <begin position="446"/>
        <end position="470"/>
    </location>
</feature>
<dbReference type="FunFam" id="2.10.110.10:FF:000073">
    <property type="entry name" value="Uncharacterized protein, isoform Z"/>
    <property type="match status" value="1"/>
</dbReference>
<feature type="region of interest" description="Disordered" evidence="7">
    <location>
        <begin position="212"/>
        <end position="266"/>
    </location>
</feature>
<comment type="subcellular location">
    <subcellularLocation>
        <location evidence="1">Cytoplasm</location>
    </subcellularLocation>
</comment>
<dbReference type="Pfam" id="PF00412">
    <property type="entry name" value="LIM"/>
    <property type="match status" value="4"/>
</dbReference>
<keyword evidence="4 6" id="KW-0862">Zinc</keyword>
<dbReference type="PROSITE" id="PS00478">
    <property type="entry name" value="LIM_DOMAIN_1"/>
    <property type="match status" value="1"/>
</dbReference>
<reference evidence="10" key="1">
    <citation type="submission" date="2020-02" db="EMBL/GenBank/DDBJ databases">
        <title>Relaxed selection underlies rapid genomic changes in the transitions from sociality to social parasitism in ants.</title>
        <authorList>
            <person name="Bi X."/>
        </authorList>
    </citation>
    <scope>NUCLEOTIDE SEQUENCE</scope>
    <source>
        <strain evidence="10">BGI-DK2013a</strain>
        <tissue evidence="10">Whole body</tissue>
    </source>
</reference>
<keyword evidence="2" id="KW-0963">Cytoplasm</keyword>
<feature type="compositionally biased region" description="Basic and acidic residues" evidence="7">
    <location>
        <begin position="1008"/>
        <end position="1025"/>
    </location>
</feature>
<dbReference type="Gene3D" id="2.10.110.10">
    <property type="entry name" value="Cysteine Rich Protein"/>
    <property type="match status" value="4"/>
</dbReference>
<dbReference type="InterPro" id="IPR050604">
    <property type="entry name" value="PDZ-LIM_domain"/>
</dbReference>
<dbReference type="InterPro" id="IPR001781">
    <property type="entry name" value="Znf_LIM"/>
</dbReference>
<dbReference type="SUPFAM" id="SSF50156">
    <property type="entry name" value="PDZ domain-like"/>
    <property type="match status" value="1"/>
</dbReference>
<feature type="domain" description="LIM zinc-binding" evidence="8">
    <location>
        <begin position="350"/>
        <end position="409"/>
    </location>
</feature>
<dbReference type="PROSITE" id="PS50023">
    <property type="entry name" value="LIM_DOMAIN_2"/>
    <property type="match status" value="3"/>
</dbReference>
<feature type="compositionally biased region" description="Basic and acidic residues" evidence="7">
    <location>
        <begin position="914"/>
        <end position="928"/>
    </location>
</feature>
<evidence type="ECO:0000256" key="6">
    <source>
        <dbReference type="PROSITE-ProRule" id="PRU00125"/>
    </source>
</evidence>
<feature type="region of interest" description="Disordered" evidence="7">
    <location>
        <begin position="1172"/>
        <end position="1192"/>
    </location>
</feature>
<feature type="region of interest" description="Disordered" evidence="7">
    <location>
        <begin position="914"/>
        <end position="1034"/>
    </location>
</feature>
<dbReference type="GO" id="GO:0030018">
    <property type="term" value="C:Z disc"/>
    <property type="evidence" value="ECO:0007669"/>
    <property type="project" value="TreeGrafter"/>
</dbReference>
<feature type="compositionally biased region" description="Low complexity" evidence="7">
    <location>
        <begin position="248"/>
        <end position="264"/>
    </location>
</feature>
<dbReference type="GO" id="GO:0003779">
    <property type="term" value="F:actin binding"/>
    <property type="evidence" value="ECO:0007669"/>
    <property type="project" value="TreeGrafter"/>
</dbReference>
<feature type="compositionally biased region" description="Polar residues" evidence="7">
    <location>
        <begin position="518"/>
        <end position="530"/>
    </location>
</feature>
<dbReference type="SMART" id="SM00735">
    <property type="entry name" value="ZM"/>
    <property type="match status" value="1"/>
</dbReference>
<dbReference type="InterPro" id="IPR006643">
    <property type="entry name" value="Zasp-like_motif"/>
</dbReference>
<evidence type="ECO:0000256" key="4">
    <source>
        <dbReference type="ARBA" id="ARBA00022833"/>
    </source>
</evidence>
<evidence type="ECO:0000259" key="9">
    <source>
        <dbReference type="PROSITE" id="PS50106"/>
    </source>
</evidence>
<dbReference type="CDD" id="cd08368">
    <property type="entry name" value="LIM"/>
    <property type="match status" value="1"/>
</dbReference>
<feature type="region of interest" description="Disordered" evidence="7">
    <location>
        <begin position="1060"/>
        <end position="1134"/>
    </location>
</feature>
<feature type="domain" description="LIM zinc-binding" evidence="8">
    <location>
        <begin position="1687"/>
        <end position="1746"/>
    </location>
</feature>
<dbReference type="GO" id="GO:0005912">
    <property type="term" value="C:adherens junction"/>
    <property type="evidence" value="ECO:0007669"/>
    <property type="project" value="TreeGrafter"/>
</dbReference>
<dbReference type="GO" id="GO:0030036">
    <property type="term" value="P:actin cytoskeleton organization"/>
    <property type="evidence" value="ECO:0007669"/>
    <property type="project" value="TreeGrafter"/>
</dbReference>
<feature type="compositionally biased region" description="Polar residues" evidence="7">
    <location>
        <begin position="499"/>
        <end position="509"/>
    </location>
</feature>
<feature type="compositionally biased region" description="Basic and acidic residues" evidence="7">
    <location>
        <begin position="1258"/>
        <end position="1267"/>
    </location>
</feature>
<dbReference type="Pfam" id="PF15936">
    <property type="entry name" value="DUF4749"/>
    <property type="match status" value="1"/>
</dbReference>
<name>A0A836F3G3_9HYME</name>
<dbReference type="CDD" id="cd23068">
    <property type="entry name" value="PDZ_ZASP52-like"/>
    <property type="match status" value="1"/>
</dbReference>
<feature type="compositionally biased region" description="Basic and acidic residues" evidence="7">
    <location>
        <begin position="212"/>
        <end position="221"/>
    </location>
</feature>
<dbReference type="GO" id="GO:0061061">
    <property type="term" value="P:muscle structure development"/>
    <property type="evidence" value="ECO:0007669"/>
    <property type="project" value="TreeGrafter"/>
</dbReference>
<comment type="caution">
    <text evidence="10">The sequence shown here is derived from an EMBL/GenBank/DDBJ whole genome shotgun (WGS) entry which is preliminary data.</text>
</comment>
<dbReference type="PANTHER" id="PTHR24214:SF38">
    <property type="entry name" value="PDZ AND LIM DOMAIN PROTEIN ZASP-RELATED"/>
    <property type="match status" value="1"/>
</dbReference>
<evidence type="ECO:0000259" key="8">
    <source>
        <dbReference type="PROSITE" id="PS50023"/>
    </source>
</evidence>
<evidence type="ECO:0000256" key="1">
    <source>
        <dbReference type="ARBA" id="ARBA00004496"/>
    </source>
</evidence>
<feature type="region of interest" description="Disordered" evidence="7">
    <location>
        <begin position="499"/>
        <end position="577"/>
    </location>
</feature>
<dbReference type="InterPro" id="IPR036034">
    <property type="entry name" value="PDZ_sf"/>
</dbReference>
<feature type="domain" description="LIM zinc-binding" evidence="8">
    <location>
        <begin position="1747"/>
        <end position="1802"/>
    </location>
</feature>
<dbReference type="Gene3D" id="2.30.42.10">
    <property type="match status" value="1"/>
</dbReference>
<organism evidence="10 11">
    <name type="scientific">Acromyrmex insinuator</name>
    <dbReference type="NCBI Taxonomy" id="230686"/>
    <lineage>
        <taxon>Eukaryota</taxon>
        <taxon>Metazoa</taxon>
        <taxon>Ecdysozoa</taxon>
        <taxon>Arthropoda</taxon>
        <taxon>Hexapoda</taxon>
        <taxon>Insecta</taxon>
        <taxon>Pterygota</taxon>
        <taxon>Neoptera</taxon>
        <taxon>Endopterygota</taxon>
        <taxon>Hymenoptera</taxon>
        <taxon>Apocrita</taxon>
        <taxon>Aculeata</taxon>
        <taxon>Formicoidea</taxon>
        <taxon>Formicidae</taxon>
        <taxon>Myrmicinae</taxon>
        <taxon>Acromyrmex</taxon>
    </lineage>
</organism>
<feature type="domain" description="PDZ" evidence="9">
    <location>
        <begin position="6"/>
        <end position="88"/>
    </location>
</feature>
<dbReference type="EMBL" id="JAANHZ010000333">
    <property type="protein sequence ID" value="KAG5312267.1"/>
    <property type="molecule type" value="Genomic_DNA"/>
</dbReference>
<dbReference type="PROSITE" id="PS50106">
    <property type="entry name" value="PDZ"/>
    <property type="match status" value="1"/>
</dbReference>
<evidence type="ECO:0000313" key="11">
    <source>
        <dbReference type="Proteomes" id="UP000667349"/>
    </source>
</evidence>
<feature type="region of interest" description="Disordered" evidence="7">
    <location>
        <begin position="442"/>
        <end position="470"/>
    </location>
</feature>
<feature type="compositionally biased region" description="Basic and acidic residues" evidence="7">
    <location>
        <begin position="1102"/>
        <end position="1116"/>
    </location>
</feature>
<evidence type="ECO:0000256" key="7">
    <source>
        <dbReference type="SAM" id="MobiDB-lite"/>
    </source>
</evidence>
<dbReference type="InterPro" id="IPR001478">
    <property type="entry name" value="PDZ"/>
</dbReference>
<dbReference type="GO" id="GO:0031941">
    <property type="term" value="C:filamentous actin"/>
    <property type="evidence" value="ECO:0007669"/>
    <property type="project" value="TreeGrafter"/>
</dbReference>
<dbReference type="FunFam" id="2.10.110.10:FF:000067">
    <property type="entry name" value="Uncharacterized protein, isoform Z"/>
    <property type="match status" value="1"/>
</dbReference>
<feature type="compositionally biased region" description="Polar residues" evidence="7">
    <location>
        <begin position="546"/>
        <end position="575"/>
    </location>
</feature>
<dbReference type="PANTHER" id="PTHR24214">
    <property type="entry name" value="PDZ AND LIM DOMAIN PROTEIN ZASP"/>
    <property type="match status" value="1"/>
</dbReference>
<dbReference type="GO" id="GO:0001725">
    <property type="term" value="C:stress fiber"/>
    <property type="evidence" value="ECO:0007669"/>
    <property type="project" value="TreeGrafter"/>
</dbReference>
<feature type="region of interest" description="Disordered" evidence="7">
    <location>
        <begin position="1322"/>
        <end position="1420"/>
    </location>
</feature>
<dbReference type="SMART" id="SM00132">
    <property type="entry name" value="LIM"/>
    <property type="match status" value="4"/>
</dbReference>
<feature type="compositionally biased region" description="Basic and acidic residues" evidence="7">
    <location>
        <begin position="942"/>
        <end position="992"/>
    </location>
</feature>
<feature type="region of interest" description="Disordered" evidence="7">
    <location>
        <begin position="1258"/>
        <end position="1299"/>
    </location>
</feature>
<accession>A0A836F3G3</accession>
<feature type="compositionally biased region" description="Basic and acidic residues" evidence="7">
    <location>
        <begin position="1060"/>
        <end position="1088"/>
    </location>
</feature>
<dbReference type="GO" id="GO:0051371">
    <property type="term" value="F:muscle alpha-actinin binding"/>
    <property type="evidence" value="ECO:0007669"/>
    <property type="project" value="TreeGrafter"/>
</dbReference>
<feature type="compositionally biased region" description="Basic and acidic residues" evidence="7">
    <location>
        <begin position="1389"/>
        <end position="1402"/>
    </location>
</feature>
<protein>
    <submittedName>
        <fullName evidence="10">ZASP protein</fullName>
    </submittedName>
</protein>
<dbReference type="CDD" id="cd09461">
    <property type="entry name" value="LIM3_Enigma_like_1"/>
    <property type="match status" value="1"/>
</dbReference>
<gene>
    <name evidence="10" type="primary">Zasp52_0</name>
    <name evidence="10" type="ORF">G6Z75_0010521</name>
</gene>
<dbReference type="FunFam" id="2.10.110.10:FF:000060">
    <property type="entry name" value="Uncharacterized protein, isoform Z"/>
    <property type="match status" value="1"/>
</dbReference>
<feature type="non-terminal residue" evidence="10">
    <location>
        <position position="1802"/>
    </location>
</feature>
<dbReference type="FunFam" id="2.30.42.10:FF:000055">
    <property type="entry name" value="PDZ and LIM domain protein 3"/>
    <property type="match status" value="1"/>
</dbReference>
<keyword evidence="11" id="KW-1185">Reference proteome</keyword>
<dbReference type="SMART" id="SM00228">
    <property type="entry name" value="PDZ"/>
    <property type="match status" value="1"/>
</dbReference>